<comment type="caution">
    <text evidence="2">The sequence shown here is derived from an EMBL/GenBank/DDBJ whole genome shotgun (WGS) entry which is preliminary data.</text>
</comment>
<dbReference type="PANTHER" id="PTHR30221">
    <property type="entry name" value="SMALL-CONDUCTANCE MECHANOSENSITIVE CHANNEL"/>
    <property type="match status" value="1"/>
</dbReference>
<organism evidence="2 3">
    <name type="scientific">Candidatus Woesebacteria bacterium GW2011_GWA2_44_33</name>
    <dbReference type="NCBI Taxonomy" id="1618564"/>
    <lineage>
        <taxon>Bacteria</taxon>
        <taxon>Candidatus Woeseibacteriota</taxon>
    </lineage>
</organism>
<dbReference type="PANTHER" id="PTHR30221:SF1">
    <property type="entry name" value="SMALL-CONDUCTANCE MECHANOSENSITIVE CHANNEL"/>
    <property type="match status" value="1"/>
</dbReference>
<dbReference type="EMBL" id="LCIY01000044">
    <property type="protein sequence ID" value="KKT65498.1"/>
    <property type="molecule type" value="Genomic_DNA"/>
</dbReference>
<protein>
    <submittedName>
        <fullName evidence="2">Putative membrane protein</fullName>
    </submittedName>
</protein>
<evidence type="ECO:0000313" key="2">
    <source>
        <dbReference type="EMBL" id="KKT65498.1"/>
    </source>
</evidence>
<feature type="transmembrane region" description="Helical" evidence="1">
    <location>
        <begin position="6"/>
        <end position="25"/>
    </location>
</feature>
<dbReference type="InterPro" id="IPR008910">
    <property type="entry name" value="MSC_TM_helix"/>
</dbReference>
<proteinExistence type="predicted"/>
<accession>A0A0G1J2E1</accession>
<name>A0A0G1J2E1_9BACT</name>
<evidence type="ECO:0000256" key="1">
    <source>
        <dbReference type="SAM" id="Phobius"/>
    </source>
</evidence>
<sequence length="211" mass="22698">MVSFLPNLFGAILIFILGWIIAGWLKSLAVKLFQAVRLAKAVEGTAVETFLKKAEWKGKIEEIIGNLVKWIIVLVFFMAAANILGLSAVSEILNSILAYLPNVFSAALILLVGVLLAGLVEGLIKGAMGAIDVSTSRLLGKITSWMVMVFTILAAISELRIAEKVINTLIIGAVATMTIGLGLALGLGSKDLVKEMLSEWYGKVRQDLKKN</sequence>
<reference evidence="2 3" key="1">
    <citation type="journal article" date="2015" name="Nature">
        <title>rRNA introns, odd ribosomes, and small enigmatic genomes across a large radiation of phyla.</title>
        <authorList>
            <person name="Brown C.T."/>
            <person name="Hug L.A."/>
            <person name="Thomas B.C."/>
            <person name="Sharon I."/>
            <person name="Castelle C.J."/>
            <person name="Singh A."/>
            <person name="Wilkins M.J."/>
            <person name="Williams K.H."/>
            <person name="Banfield J.F."/>
        </authorList>
    </citation>
    <scope>NUCLEOTIDE SEQUENCE [LARGE SCALE GENOMIC DNA]</scope>
</reference>
<dbReference type="Pfam" id="PF05552">
    <property type="entry name" value="MS_channel_1st_1"/>
    <property type="match status" value="2"/>
</dbReference>
<keyword evidence="1" id="KW-0472">Membrane</keyword>
<dbReference type="GO" id="GO:0008381">
    <property type="term" value="F:mechanosensitive monoatomic ion channel activity"/>
    <property type="evidence" value="ECO:0007669"/>
    <property type="project" value="InterPro"/>
</dbReference>
<dbReference type="AlphaFoldDB" id="A0A0G1J2E1"/>
<feature type="transmembrane region" description="Helical" evidence="1">
    <location>
        <begin position="67"/>
        <end position="90"/>
    </location>
</feature>
<feature type="transmembrane region" description="Helical" evidence="1">
    <location>
        <begin position="169"/>
        <end position="188"/>
    </location>
</feature>
<feature type="transmembrane region" description="Helical" evidence="1">
    <location>
        <begin position="138"/>
        <end position="157"/>
    </location>
</feature>
<keyword evidence="1" id="KW-1133">Transmembrane helix</keyword>
<gene>
    <name evidence="2" type="ORF">UW60_C0044G0012</name>
</gene>
<feature type="transmembrane region" description="Helical" evidence="1">
    <location>
        <begin position="96"/>
        <end position="117"/>
    </location>
</feature>
<dbReference type="Proteomes" id="UP000034826">
    <property type="component" value="Unassembled WGS sequence"/>
</dbReference>
<keyword evidence="1" id="KW-0812">Transmembrane</keyword>
<dbReference type="Gene3D" id="1.10.287.1260">
    <property type="match status" value="2"/>
</dbReference>
<dbReference type="InterPro" id="IPR045275">
    <property type="entry name" value="MscS_archaea/bacteria_type"/>
</dbReference>
<evidence type="ECO:0000313" key="3">
    <source>
        <dbReference type="Proteomes" id="UP000034826"/>
    </source>
</evidence>